<evidence type="ECO:0000256" key="6">
    <source>
        <dbReference type="ARBA" id="ARBA00022692"/>
    </source>
</evidence>
<dbReference type="GeneID" id="60455648"/>
<dbReference type="InterPro" id="IPR001421">
    <property type="entry name" value="ATP8_metazoa"/>
</dbReference>
<evidence type="ECO:0000256" key="2">
    <source>
        <dbReference type="ARBA" id="ARBA00008892"/>
    </source>
</evidence>
<evidence type="ECO:0000256" key="4">
    <source>
        <dbReference type="ARBA" id="ARBA00022448"/>
    </source>
</evidence>
<evidence type="ECO:0000256" key="11">
    <source>
        <dbReference type="ARBA" id="ARBA00023136"/>
    </source>
</evidence>
<dbReference type="Pfam" id="PF00895">
    <property type="entry name" value="ATP-synt_8"/>
    <property type="match status" value="1"/>
</dbReference>
<dbReference type="EMBL" id="MT671809">
    <property type="protein sequence ID" value="QNG57241.1"/>
    <property type="molecule type" value="Genomic_DNA"/>
</dbReference>
<geneLocation type="mitochondrion" evidence="14"/>
<comment type="subcellular location">
    <subcellularLocation>
        <location evidence="1 12">Mitochondrion membrane</location>
        <topology evidence="1 12">Single-pass membrane protein</topology>
    </subcellularLocation>
</comment>
<evidence type="ECO:0000256" key="8">
    <source>
        <dbReference type="ARBA" id="ARBA00022989"/>
    </source>
</evidence>
<reference evidence="14" key="1">
    <citation type="submission" date="2020-06" db="EMBL/GenBank/DDBJ databases">
        <authorList>
            <person name="Wen J."/>
        </authorList>
    </citation>
    <scope>NUCLEOTIDE SEQUENCE</scope>
</reference>
<proteinExistence type="inferred from homology"/>
<keyword evidence="9 12" id="KW-0406">Ion transport</keyword>
<keyword evidence="11 13" id="KW-0472">Membrane</keyword>
<comment type="similarity">
    <text evidence="2 12">Belongs to the ATPase protein 8 family.</text>
</comment>
<evidence type="ECO:0000313" key="14">
    <source>
        <dbReference type="EMBL" id="QNG57241.1"/>
    </source>
</evidence>
<gene>
    <name evidence="14" type="primary">ATP8</name>
</gene>
<evidence type="ECO:0000256" key="9">
    <source>
        <dbReference type="ARBA" id="ARBA00023065"/>
    </source>
</evidence>
<dbReference type="CTD" id="4509"/>
<name>A0A7G7MWN2_9EUCA</name>
<keyword evidence="10 12" id="KW-0496">Mitochondrion</keyword>
<accession>A0A7G7MWN2</accession>
<feature type="transmembrane region" description="Helical" evidence="13">
    <location>
        <begin position="6"/>
        <end position="30"/>
    </location>
</feature>
<dbReference type="GO" id="GO:0045259">
    <property type="term" value="C:proton-transporting ATP synthase complex"/>
    <property type="evidence" value="ECO:0007669"/>
    <property type="project" value="UniProtKB-KW"/>
</dbReference>
<keyword evidence="6 12" id="KW-0812">Transmembrane</keyword>
<evidence type="ECO:0000256" key="5">
    <source>
        <dbReference type="ARBA" id="ARBA00022547"/>
    </source>
</evidence>
<evidence type="ECO:0000256" key="1">
    <source>
        <dbReference type="ARBA" id="ARBA00004304"/>
    </source>
</evidence>
<evidence type="ECO:0000256" key="12">
    <source>
        <dbReference type="RuleBase" id="RU003661"/>
    </source>
</evidence>
<evidence type="ECO:0000256" key="7">
    <source>
        <dbReference type="ARBA" id="ARBA00022781"/>
    </source>
</evidence>
<dbReference type="GO" id="GO:0031966">
    <property type="term" value="C:mitochondrial membrane"/>
    <property type="evidence" value="ECO:0007669"/>
    <property type="project" value="UniProtKB-SubCell"/>
</dbReference>
<sequence length="52" mass="6334">MPQMSPLYWLLLMIFFSITLILFSTFNYSIKPLMKTNKKSKILVDYSILWKW</sequence>
<dbReference type="GO" id="GO:0015078">
    <property type="term" value="F:proton transmembrane transporter activity"/>
    <property type="evidence" value="ECO:0007669"/>
    <property type="project" value="InterPro"/>
</dbReference>
<comment type="subunit">
    <text evidence="3">F-type ATPases have 2 components, CF(1) - the catalytic core - and CF(0) - the membrane proton channel.</text>
</comment>
<organism evidence="14">
    <name type="scientific">Thor amboinensis</name>
    <dbReference type="NCBI Taxonomy" id="652917"/>
    <lineage>
        <taxon>Eukaryota</taxon>
        <taxon>Metazoa</taxon>
        <taxon>Ecdysozoa</taxon>
        <taxon>Arthropoda</taxon>
        <taxon>Crustacea</taxon>
        <taxon>Multicrustacea</taxon>
        <taxon>Malacostraca</taxon>
        <taxon>Eumalacostraca</taxon>
        <taxon>Eucarida</taxon>
        <taxon>Decapoda</taxon>
        <taxon>Pleocyemata</taxon>
        <taxon>Caridea</taxon>
        <taxon>Alpheoidea</taxon>
        <taxon>Hippolytidae</taxon>
        <taxon>Thor</taxon>
    </lineage>
</organism>
<evidence type="ECO:0000256" key="10">
    <source>
        <dbReference type="ARBA" id="ARBA00023128"/>
    </source>
</evidence>
<evidence type="ECO:0000256" key="3">
    <source>
        <dbReference type="ARBA" id="ARBA00011291"/>
    </source>
</evidence>
<dbReference type="GO" id="GO:0015986">
    <property type="term" value="P:proton motive force-driven ATP synthesis"/>
    <property type="evidence" value="ECO:0007669"/>
    <property type="project" value="InterPro"/>
</dbReference>
<dbReference type="AlphaFoldDB" id="A0A7G7MWN2"/>
<dbReference type="RefSeq" id="YP_009971646.1">
    <property type="nucleotide sequence ID" value="NC_051930.1"/>
</dbReference>
<keyword evidence="7 12" id="KW-0375">Hydrogen ion transport</keyword>
<protein>
    <recommendedName>
        <fullName evidence="12">ATP synthase complex subunit 8</fullName>
    </recommendedName>
</protein>
<evidence type="ECO:0000256" key="13">
    <source>
        <dbReference type="SAM" id="Phobius"/>
    </source>
</evidence>
<keyword evidence="4 12" id="KW-0813">Transport</keyword>
<keyword evidence="5 12" id="KW-0138">CF(0)</keyword>
<keyword evidence="8 13" id="KW-1133">Transmembrane helix</keyword>